<dbReference type="InParanoid" id="N1JL32"/>
<evidence type="ECO:0000313" key="1">
    <source>
        <dbReference type="EMBL" id="CCU83027.1"/>
    </source>
</evidence>
<dbReference type="AlphaFoldDB" id="N1JL32"/>
<protein>
    <submittedName>
        <fullName evidence="1">Uncharacterized protein</fullName>
    </submittedName>
</protein>
<evidence type="ECO:0000313" key="2">
    <source>
        <dbReference type="Proteomes" id="UP000015441"/>
    </source>
</evidence>
<sequence length="87" mass="9567">MLEMSRLMRFGAVARDGAALDAFAETAVLTRLTKSAKRKGYGRLWGSSGSIPVFGKLAFQVTDYAGQDYSFKQISLDDDPRSILDND</sequence>
<gene>
    <name evidence="1" type="ORF">BGHDH14_bgh05201</name>
</gene>
<dbReference type="HOGENOM" id="CLU_2483058_0_0_1"/>
<accession>N1JL32</accession>
<keyword evidence="2" id="KW-1185">Reference proteome</keyword>
<dbReference type="Proteomes" id="UP000015441">
    <property type="component" value="Unassembled WGS sequence"/>
</dbReference>
<organism evidence="1 2">
    <name type="scientific">Blumeria graminis f. sp. hordei (strain DH14)</name>
    <name type="common">Barley powdery mildew</name>
    <name type="synonym">Oidium monilioides f. sp. hordei</name>
    <dbReference type="NCBI Taxonomy" id="546991"/>
    <lineage>
        <taxon>Eukaryota</taxon>
        <taxon>Fungi</taxon>
        <taxon>Dikarya</taxon>
        <taxon>Ascomycota</taxon>
        <taxon>Pezizomycotina</taxon>
        <taxon>Leotiomycetes</taxon>
        <taxon>Erysiphales</taxon>
        <taxon>Erysiphaceae</taxon>
        <taxon>Blumeria</taxon>
        <taxon>Blumeria hordei</taxon>
    </lineage>
</organism>
<name>N1JL32_BLUG1</name>
<dbReference type="EMBL" id="CAUH01007411">
    <property type="protein sequence ID" value="CCU83027.1"/>
    <property type="molecule type" value="Genomic_DNA"/>
</dbReference>
<reference evidence="1 2" key="1">
    <citation type="journal article" date="2010" name="Science">
        <title>Genome expansion and gene loss in powdery mildew fungi reveal tradeoffs in extreme parasitism.</title>
        <authorList>
            <person name="Spanu P.D."/>
            <person name="Abbott J.C."/>
            <person name="Amselem J."/>
            <person name="Burgis T.A."/>
            <person name="Soanes D.M."/>
            <person name="Stueber K."/>
            <person name="Ver Loren van Themaat E."/>
            <person name="Brown J.K.M."/>
            <person name="Butcher S.A."/>
            <person name="Gurr S.J."/>
            <person name="Lebrun M.-H."/>
            <person name="Ridout C.J."/>
            <person name="Schulze-Lefert P."/>
            <person name="Talbot N.J."/>
            <person name="Ahmadinejad N."/>
            <person name="Ametz C."/>
            <person name="Barton G.R."/>
            <person name="Benjdia M."/>
            <person name="Bidzinski P."/>
            <person name="Bindschedler L.V."/>
            <person name="Both M."/>
            <person name="Brewer M.T."/>
            <person name="Cadle-Davidson L."/>
            <person name="Cadle-Davidson M.M."/>
            <person name="Collemare J."/>
            <person name="Cramer R."/>
            <person name="Frenkel O."/>
            <person name="Godfrey D."/>
            <person name="Harriman J."/>
            <person name="Hoede C."/>
            <person name="King B.C."/>
            <person name="Klages S."/>
            <person name="Kleemann J."/>
            <person name="Knoll D."/>
            <person name="Koti P.S."/>
            <person name="Kreplak J."/>
            <person name="Lopez-Ruiz F.J."/>
            <person name="Lu X."/>
            <person name="Maekawa T."/>
            <person name="Mahanil S."/>
            <person name="Micali C."/>
            <person name="Milgroom M.G."/>
            <person name="Montana G."/>
            <person name="Noir S."/>
            <person name="O'Connell R.J."/>
            <person name="Oberhaensli S."/>
            <person name="Parlange F."/>
            <person name="Pedersen C."/>
            <person name="Quesneville H."/>
            <person name="Reinhardt R."/>
            <person name="Rott M."/>
            <person name="Sacristan S."/>
            <person name="Schmidt S.M."/>
            <person name="Schoen M."/>
            <person name="Skamnioti P."/>
            <person name="Sommer H."/>
            <person name="Stephens A."/>
            <person name="Takahara H."/>
            <person name="Thordal-Christensen H."/>
            <person name="Vigouroux M."/>
            <person name="Wessling R."/>
            <person name="Wicker T."/>
            <person name="Panstruga R."/>
        </authorList>
    </citation>
    <scope>NUCLEOTIDE SEQUENCE [LARGE SCALE GENOMIC DNA]</scope>
    <source>
        <strain evidence="1">DH14</strain>
    </source>
</reference>
<proteinExistence type="predicted"/>
<comment type="caution">
    <text evidence="1">The sequence shown here is derived from an EMBL/GenBank/DDBJ whole genome shotgun (WGS) entry which is preliminary data.</text>
</comment>